<comment type="caution">
    <text evidence="1">The sequence shown here is derived from an EMBL/GenBank/DDBJ whole genome shotgun (WGS) entry which is preliminary data.</text>
</comment>
<gene>
    <name evidence="1" type="ORF">FNE76_02705</name>
</gene>
<dbReference type="RefSeq" id="WP_143928363.1">
    <property type="nucleotide sequence ID" value="NZ_QXQP01000001.1"/>
</dbReference>
<dbReference type="EMBL" id="VKGC01000004">
    <property type="protein sequence ID" value="TSA86012.1"/>
    <property type="molecule type" value="Genomic_DNA"/>
</dbReference>
<reference evidence="2" key="1">
    <citation type="submission" date="2019-07" db="EMBL/GenBank/DDBJ databases">
        <title>Helicobacter labacensis sp. nov., Helicobacter mehlei sp. nov. and Helicobacter vulpis sp. nov., isolated from gastric mucosa of red fox (Vulpis vulpis).</title>
        <authorList>
            <person name="Papic B."/>
        </authorList>
    </citation>
    <scope>NUCLEOTIDE SEQUENCE [LARGE SCALE GENOMIC DNA]</scope>
    <source>
        <strain evidence="2">L8b</strain>
    </source>
</reference>
<keyword evidence="2" id="KW-1185">Reference proteome</keyword>
<evidence type="ECO:0000313" key="1">
    <source>
        <dbReference type="EMBL" id="TSA86012.1"/>
    </source>
</evidence>
<dbReference type="Proteomes" id="UP000319322">
    <property type="component" value="Unassembled WGS sequence"/>
</dbReference>
<organism evidence="1 2">
    <name type="scientific">Helicobacter mehlei</name>
    <dbReference type="NCBI Taxonomy" id="2316080"/>
    <lineage>
        <taxon>Bacteria</taxon>
        <taxon>Pseudomonadati</taxon>
        <taxon>Campylobacterota</taxon>
        <taxon>Epsilonproteobacteria</taxon>
        <taxon>Campylobacterales</taxon>
        <taxon>Helicobacteraceae</taxon>
        <taxon>Helicobacter</taxon>
    </lineage>
</organism>
<proteinExistence type="predicted"/>
<accession>A0A553V0N7</accession>
<name>A0A553V0N7_9HELI</name>
<dbReference type="AlphaFoldDB" id="A0A553V0N7"/>
<protein>
    <submittedName>
        <fullName evidence="1">Uncharacterized protein</fullName>
    </submittedName>
</protein>
<sequence length="94" mass="10486">MRIEANFASQTFHTLELTEEILESQESFRVMVLKICAEVLACVVEKHLPFEDFSIGFTGNPTHMKVFFGSTSPMSIHTLTGVVAGFVRARLGHN</sequence>
<evidence type="ECO:0000313" key="2">
    <source>
        <dbReference type="Proteomes" id="UP000319322"/>
    </source>
</evidence>
<reference evidence="1 2" key="2">
    <citation type="submission" date="2019-07" db="EMBL/GenBank/DDBJ databases">
        <title>Helicobacter labacensis sp. nov., Helicobacter mehlei sp. nov. and Helicobacter vulpis sp. nov., isolated from gastric mucosa of red fox (Vulpis vulpis).</title>
        <authorList>
            <person name="Kusar D."/>
            <person name="Gruntar I."/>
            <person name="Pate M."/>
            <person name="Zajc U."/>
            <person name="Ocepek M."/>
        </authorList>
    </citation>
    <scope>NUCLEOTIDE SEQUENCE [LARGE SCALE GENOMIC DNA]</scope>
    <source>
        <strain evidence="1 2">L8b</strain>
    </source>
</reference>
<reference evidence="1 2" key="3">
    <citation type="submission" date="2019-07" db="EMBL/GenBank/DDBJ databases">
        <authorList>
            <person name="Papic B."/>
        </authorList>
    </citation>
    <scope>NUCLEOTIDE SEQUENCE [LARGE SCALE GENOMIC DNA]</scope>
    <source>
        <strain evidence="1 2">L8b</strain>
    </source>
</reference>